<organism evidence="1 2">
    <name type="scientific">Euplotes crassus</name>
    <dbReference type="NCBI Taxonomy" id="5936"/>
    <lineage>
        <taxon>Eukaryota</taxon>
        <taxon>Sar</taxon>
        <taxon>Alveolata</taxon>
        <taxon>Ciliophora</taxon>
        <taxon>Intramacronucleata</taxon>
        <taxon>Spirotrichea</taxon>
        <taxon>Hypotrichia</taxon>
        <taxon>Euplotida</taxon>
        <taxon>Euplotidae</taxon>
        <taxon>Moneuplotes</taxon>
    </lineage>
</organism>
<dbReference type="Proteomes" id="UP001295684">
    <property type="component" value="Unassembled WGS sequence"/>
</dbReference>
<sequence>MTNCVSSRISSYLKILISCFIGEEEIIFIDLEIPSICCLFIFKNALEIFLNRKTFH</sequence>
<name>A0AAD1XMN0_EUPCR</name>
<accession>A0AAD1XMN0</accession>
<dbReference type="AlphaFoldDB" id="A0AAD1XMN0"/>
<evidence type="ECO:0000313" key="2">
    <source>
        <dbReference type="Proteomes" id="UP001295684"/>
    </source>
</evidence>
<proteinExistence type="predicted"/>
<gene>
    <name evidence="1" type="ORF">ECRASSUSDP1_LOCUS16918</name>
</gene>
<comment type="caution">
    <text evidence="1">The sequence shown here is derived from an EMBL/GenBank/DDBJ whole genome shotgun (WGS) entry which is preliminary data.</text>
</comment>
<keyword evidence="2" id="KW-1185">Reference proteome</keyword>
<reference evidence="1" key="1">
    <citation type="submission" date="2023-07" db="EMBL/GenBank/DDBJ databases">
        <authorList>
            <consortium name="AG Swart"/>
            <person name="Singh M."/>
            <person name="Singh A."/>
            <person name="Seah K."/>
            <person name="Emmerich C."/>
        </authorList>
    </citation>
    <scope>NUCLEOTIDE SEQUENCE</scope>
    <source>
        <strain evidence="1">DP1</strain>
    </source>
</reference>
<evidence type="ECO:0000313" key="1">
    <source>
        <dbReference type="EMBL" id="CAI2375556.1"/>
    </source>
</evidence>
<dbReference type="EMBL" id="CAMPGE010017043">
    <property type="protein sequence ID" value="CAI2375556.1"/>
    <property type="molecule type" value="Genomic_DNA"/>
</dbReference>
<protein>
    <submittedName>
        <fullName evidence="1">Uncharacterized protein</fullName>
    </submittedName>
</protein>